<dbReference type="AlphaFoldDB" id="A0A9D3SLZ8"/>
<accession>A0A9D3SLZ8</accession>
<keyword evidence="3" id="KW-1185">Reference proteome</keyword>
<comment type="caution">
    <text evidence="2">The sequence shown here is derived from an EMBL/GenBank/DDBJ whole genome shotgun (WGS) entry which is preliminary data.</text>
</comment>
<gene>
    <name evidence="2" type="ORF">KOW79_005883</name>
</gene>
<dbReference type="Proteomes" id="UP000824219">
    <property type="component" value="Linkage Group LG07"/>
</dbReference>
<evidence type="ECO:0000256" key="1">
    <source>
        <dbReference type="SAM" id="MobiDB-lite"/>
    </source>
</evidence>
<protein>
    <submittedName>
        <fullName evidence="2">Uncharacterized protein</fullName>
    </submittedName>
</protein>
<name>A0A9D3SLZ8_9TELE</name>
<organism evidence="2 3">
    <name type="scientific">Hemibagrus wyckioides</name>
    <dbReference type="NCBI Taxonomy" id="337641"/>
    <lineage>
        <taxon>Eukaryota</taxon>
        <taxon>Metazoa</taxon>
        <taxon>Chordata</taxon>
        <taxon>Craniata</taxon>
        <taxon>Vertebrata</taxon>
        <taxon>Euteleostomi</taxon>
        <taxon>Actinopterygii</taxon>
        <taxon>Neopterygii</taxon>
        <taxon>Teleostei</taxon>
        <taxon>Ostariophysi</taxon>
        <taxon>Siluriformes</taxon>
        <taxon>Bagridae</taxon>
        <taxon>Hemibagrus</taxon>
    </lineage>
</organism>
<feature type="region of interest" description="Disordered" evidence="1">
    <location>
        <begin position="1"/>
        <end position="57"/>
    </location>
</feature>
<evidence type="ECO:0000313" key="2">
    <source>
        <dbReference type="EMBL" id="KAG7329661.1"/>
    </source>
</evidence>
<feature type="compositionally biased region" description="Basic and acidic residues" evidence="1">
    <location>
        <begin position="1"/>
        <end position="51"/>
    </location>
</feature>
<reference evidence="2 3" key="1">
    <citation type="submission" date="2021-06" db="EMBL/GenBank/DDBJ databases">
        <title>Chromosome-level genome assembly of the red-tail catfish (Hemibagrus wyckioides).</title>
        <authorList>
            <person name="Shao F."/>
        </authorList>
    </citation>
    <scope>NUCLEOTIDE SEQUENCE [LARGE SCALE GENOMIC DNA]</scope>
    <source>
        <strain evidence="2">EC202008001</strain>
        <tissue evidence="2">Blood</tissue>
    </source>
</reference>
<proteinExistence type="predicted"/>
<dbReference type="EMBL" id="JAHKSW010000007">
    <property type="protein sequence ID" value="KAG7329661.1"/>
    <property type="molecule type" value="Genomic_DNA"/>
</dbReference>
<sequence length="93" mass="10838">MEGRRDEGKEGWRDGGMKGKGEEQKEEWRDGGKVGRRNEGKEKRKDGEKEGCSSPEIFGLGVDSDCESKFWELIPSFSRFHYSRFHPKLWSRL</sequence>
<evidence type="ECO:0000313" key="3">
    <source>
        <dbReference type="Proteomes" id="UP000824219"/>
    </source>
</evidence>